<dbReference type="EMBL" id="LBWQ01000008">
    <property type="protein sequence ID" value="KKR13911.1"/>
    <property type="molecule type" value="Genomic_DNA"/>
</dbReference>
<proteinExistence type="inferred from homology"/>
<gene>
    <name evidence="4" type="ORF">UT40_C0008G0035</name>
</gene>
<comment type="caution">
    <text evidence="4">The sequence shown here is derived from an EMBL/GenBank/DDBJ whole genome shotgun (WGS) entry which is preliminary data.</text>
</comment>
<accession>A0A0G0NM66</accession>
<dbReference type="GO" id="GO:0008654">
    <property type="term" value="P:phospholipid biosynthetic process"/>
    <property type="evidence" value="ECO:0007669"/>
    <property type="project" value="InterPro"/>
</dbReference>
<dbReference type="Gene3D" id="1.20.120.1760">
    <property type="match status" value="1"/>
</dbReference>
<feature type="transmembrane region" description="Helical" evidence="3">
    <location>
        <begin position="12"/>
        <end position="33"/>
    </location>
</feature>
<comment type="similarity">
    <text evidence="2">Belongs to the CDP-alcohol phosphatidyltransferase class-I family.</text>
</comment>
<keyword evidence="1 2" id="KW-0808">Transferase</keyword>
<dbReference type="InterPro" id="IPR000462">
    <property type="entry name" value="CDP-OH_P_trans"/>
</dbReference>
<keyword evidence="3" id="KW-0812">Transmembrane</keyword>
<name>A0A0G0NM66_9BACT</name>
<keyword evidence="3" id="KW-1133">Transmembrane helix</keyword>
<organism evidence="4 5">
    <name type="scientific">Candidatus Woesebacteria bacterium GW2011_GWA1_39_21b</name>
    <dbReference type="NCBI Taxonomy" id="1618551"/>
    <lineage>
        <taxon>Bacteria</taxon>
        <taxon>Candidatus Woeseibacteriota</taxon>
    </lineage>
</organism>
<dbReference type="GO" id="GO:0016020">
    <property type="term" value="C:membrane"/>
    <property type="evidence" value="ECO:0007669"/>
    <property type="project" value="InterPro"/>
</dbReference>
<dbReference type="InterPro" id="IPR043130">
    <property type="entry name" value="CDP-OH_PTrfase_TM_dom"/>
</dbReference>
<evidence type="ECO:0000256" key="2">
    <source>
        <dbReference type="RuleBase" id="RU003750"/>
    </source>
</evidence>
<keyword evidence="3" id="KW-0472">Membrane</keyword>
<reference evidence="4 5" key="1">
    <citation type="journal article" date="2015" name="Nature">
        <title>rRNA introns, odd ribosomes, and small enigmatic genomes across a large radiation of phyla.</title>
        <authorList>
            <person name="Brown C.T."/>
            <person name="Hug L.A."/>
            <person name="Thomas B.C."/>
            <person name="Sharon I."/>
            <person name="Castelle C.J."/>
            <person name="Singh A."/>
            <person name="Wilkins M.J."/>
            <person name="Williams K.H."/>
            <person name="Banfield J.F."/>
        </authorList>
    </citation>
    <scope>NUCLEOTIDE SEQUENCE [LARGE SCALE GENOMIC DNA]</scope>
</reference>
<feature type="transmembrane region" description="Helical" evidence="3">
    <location>
        <begin position="129"/>
        <end position="149"/>
    </location>
</feature>
<dbReference type="InterPro" id="IPR048254">
    <property type="entry name" value="CDP_ALCOHOL_P_TRANSF_CS"/>
</dbReference>
<dbReference type="PROSITE" id="PS00379">
    <property type="entry name" value="CDP_ALCOHOL_P_TRANSF"/>
    <property type="match status" value="1"/>
</dbReference>
<evidence type="ECO:0000313" key="4">
    <source>
        <dbReference type="EMBL" id="KKR13911.1"/>
    </source>
</evidence>
<evidence type="ECO:0000313" key="5">
    <source>
        <dbReference type="Proteomes" id="UP000034690"/>
    </source>
</evidence>
<dbReference type="Proteomes" id="UP000034690">
    <property type="component" value="Unassembled WGS sequence"/>
</dbReference>
<protein>
    <submittedName>
        <fullName evidence="4">CDP-diacylglycerol-serine O-phosphatidyltransferase (Phosphatidylserine synthase)</fullName>
    </submittedName>
</protein>
<dbReference type="Pfam" id="PF01066">
    <property type="entry name" value="CDP-OH_P_transf"/>
    <property type="match status" value="1"/>
</dbReference>
<evidence type="ECO:0000256" key="1">
    <source>
        <dbReference type="ARBA" id="ARBA00022679"/>
    </source>
</evidence>
<dbReference type="AlphaFoldDB" id="A0A0G0NM66"/>
<evidence type="ECO:0000256" key="3">
    <source>
        <dbReference type="SAM" id="Phobius"/>
    </source>
</evidence>
<feature type="transmembrane region" description="Helical" evidence="3">
    <location>
        <begin position="96"/>
        <end position="117"/>
    </location>
</feature>
<dbReference type="GO" id="GO:0016780">
    <property type="term" value="F:phosphotransferase activity, for other substituted phosphate groups"/>
    <property type="evidence" value="ECO:0007669"/>
    <property type="project" value="InterPro"/>
</dbReference>
<feature type="transmembrane region" description="Helical" evidence="3">
    <location>
        <begin position="185"/>
        <end position="204"/>
    </location>
</feature>
<sequence length="206" mass="23297">MKTEYKGVFDYLGLPGIISMFGLAAGWIAVVLLLQNLPFLAISSAIIAFFLDCLDGFIARKTHNESEFGRQLDGSFDFFNYLVFSALLFWKYLSPNLFGILVGFLILATGAFRLIRFNVEGFVIKNNQLYYAGIVVCHVSLTAIVLFFIQQFYPQIISIVAIPVMVTVSLLQISRIPVKKTRTYGFWLTLAFVLLIIALGFQIWHK</sequence>
<feature type="transmembrane region" description="Helical" evidence="3">
    <location>
        <begin position="155"/>
        <end position="173"/>
    </location>
</feature>